<evidence type="ECO:0000313" key="2">
    <source>
        <dbReference type="EMBL" id="MDQ0753933.1"/>
    </source>
</evidence>
<keyword evidence="3" id="KW-1185">Reference proteome</keyword>
<keyword evidence="1" id="KW-0472">Membrane</keyword>
<keyword evidence="1" id="KW-1133">Transmembrane helix</keyword>
<sequence>MQQLLHAKEPTTVRPGRLRVAWRAAHEPVAGVSRRIRLVAYAVPLTVLPSSIWRLPAAFSDGLGLGERTYIVFLSVLSEVFAFTAIGLIARWGEVFPRWIPILRGRRVPRRAAVLPATIGAASLTLLFTLLFIASEIRGTTIRGGDLPADSPGQAGGWEAAWFYFCYAPLTLWGPLLGVLTVAYWKRRSAAERTPAAACSQR</sequence>
<organism evidence="2 3">
    <name type="scientific">Streptomyces africanus</name>
    <dbReference type="NCBI Taxonomy" id="231024"/>
    <lineage>
        <taxon>Bacteria</taxon>
        <taxon>Bacillati</taxon>
        <taxon>Actinomycetota</taxon>
        <taxon>Actinomycetes</taxon>
        <taxon>Kitasatosporales</taxon>
        <taxon>Streptomycetaceae</taxon>
        <taxon>Streptomyces</taxon>
    </lineage>
</organism>
<gene>
    <name evidence="2" type="ORF">QF034_008164</name>
</gene>
<feature type="transmembrane region" description="Helical" evidence="1">
    <location>
        <begin position="38"/>
        <end position="59"/>
    </location>
</feature>
<keyword evidence="1" id="KW-0812">Transmembrane</keyword>
<name>A0ABU0R2P9_9ACTN</name>
<feature type="transmembrane region" description="Helical" evidence="1">
    <location>
        <begin position="161"/>
        <end position="185"/>
    </location>
</feature>
<comment type="caution">
    <text evidence="2">The sequence shown here is derived from an EMBL/GenBank/DDBJ whole genome shotgun (WGS) entry which is preliminary data.</text>
</comment>
<dbReference type="EMBL" id="JAUSYP010000001">
    <property type="protein sequence ID" value="MDQ0753933.1"/>
    <property type="molecule type" value="Genomic_DNA"/>
</dbReference>
<evidence type="ECO:0000256" key="1">
    <source>
        <dbReference type="SAM" id="Phobius"/>
    </source>
</evidence>
<reference evidence="2 3" key="1">
    <citation type="submission" date="2023-07" db="EMBL/GenBank/DDBJ databases">
        <title>Comparative genomics of wheat-associated soil bacteria to identify genetic determinants of phenazine resistance.</title>
        <authorList>
            <person name="Mouncey N."/>
        </authorList>
    </citation>
    <scope>NUCLEOTIDE SEQUENCE [LARGE SCALE GENOMIC DNA]</scope>
    <source>
        <strain evidence="2 3">B3I12</strain>
    </source>
</reference>
<dbReference type="RefSeq" id="WP_307179700.1">
    <property type="nucleotide sequence ID" value="NZ_JAUSYP010000001.1"/>
</dbReference>
<dbReference type="Proteomes" id="UP001232755">
    <property type="component" value="Unassembled WGS sequence"/>
</dbReference>
<protein>
    <submittedName>
        <fullName evidence="2">Uncharacterized protein</fullName>
    </submittedName>
</protein>
<proteinExistence type="predicted"/>
<evidence type="ECO:0000313" key="3">
    <source>
        <dbReference type="Proteomes" id="UP001232755"/>
    </source>
</evidence>
<accession>A0ABU0R2P9</accession>
<feature type="transmembrane region" description="Helical" evidence="1">
    <location>
        <begin position="71"/>
        <end position="92"/>
    </location>
</feature>
<feature type="transmembrane region" description="Helical" evidence="1">
    <location>
        <begin position="113"/>
        <end position="134"/>
    </location>
</feature>